<gene>
    <name evidence="1" type="ORF">CBU02nite_32330</name>
</gene>
<protein>
    <submittedName>
        <fullName evidence="1">Uncharacterized protein</fullName>
    </submittedName>
</protein>
<dbReference type="RefSeq" id="WP_171781560.1">
    <property type="nucleotide sequence ID" value="NZ_BKBC01000059.1"/>
</dbReference>
<name>A0A512TR18_CLOBU</name>
<accession>A0A512TR18</accession>
<dbReference type="AlphaFoldDB" id="A0A512TR18"/>
<evidence type="ECO:0000313" key="2">
    <source>
        <dbReference type="Proteomes" id="UP000321089"/>
    </source>
</evidence>
<dbReference type="Proteomes" id="UP000321089">
    <property type="component" value="Unassembled WGS sequence"/>
</dbReference>
<sequence length="57" mass="6870">MKIKCNLRYKRGTSEIMCICKRDNPGCDRHRTCFKEVVQLNIYRGLEQCFKNSEKKR</sequence>
<dbReference type="EMBL" id="BKBC01000059">
    <property type="protein sequence ID" value="GEQ22727.1"/>
    <property type="molecule type" value="Genomic_DNA"/>
</dbReference>
<organism evidence="1 2">
    <name type="scientific">Clostridium butyricum</name>
    <dbReference type="NCBI Taxonomy" id="1492"/>
    <lineage>
        <taxon>Bacteria</taxon>
        <taxon>Bacillati</taxon>
        <taxon>Bacillota</taxon>
        <taxon>Clostridia</taxon>
        <taxon>Eubacteriales</taxon>
        <taxon>Clostridiaceae</taxon>
        <taxon>Clostridium</taxon>
    </lineage>
</organism>
<evidence type="ECO:0000313" key="1">
    <source>
        <dbReference type="EMBL" id="GEQ22727.1"/>
    </source>
</evidence>
<proteinExistence type="predicted"/>
<reference evidence="1 2" key="1">
    <citation type="submission" date="2019-07" db="EMBL/GenBank/DDBJ databases">
        <title>Whole genome shotgun sequence of Clostridium butyricum NBRC 3858.</title>
        <authorList>
            <person name="Hosoyama A."/>
            <person name="Uohara A."/>
            <person name="Ohji S."/>
            <person name="Ichikawa N."/>
        </authorList>
    </citation>
    <scope>NUCLEOTIDE SEQUENCE [LARGE SCALE GENOMIC DNA]</scope>
    <source>
        <strain evidence="1 2">NBRC 3858</strain>
    </source>
</reference>
<comment type="caution">
    <text evidence="1">The sequence shown here is derived from an EMBL/GenBank/DDBJ whole genome shotgun (WGS) entry which is preliminary data.</text>
</comment>